<keyword evidence="2" id="KW-1185">Reference proteome</keyword>
<reference evidence="1 2" key="1">
    <citation type="submission" date="2023-07" db="EMBL/GenBank/DDBJ databases">
        <title>Genomic Encyclopedia of Type Strains, Phase IV (KMG-IV): sequencing the most valuable type-strain genomes for metagenomic binning, comparative biology and taxonomic classification.</title>
        <authorList>
            <person name="Goeker M."/>
        </authorList>
    </citation>
    <scope>NUCLEOTIDE SEQUENCE [LARGE SCALE GENOMIC DNA]</scope>
    <source>
        <strain evidence="1 2">DSM 19154</strain>
    </source>
</reference>
<name>A0ABT9YJ83_9BACI</name>
<dbReference type="EMBL" id="JAUSUA010000004">
    <property type="protein sequence ID" value="MDQ0207925.1"/>
    <property type="molecule type" value="Genomic_DNA"/>
</dbReference>
<sequence length="79" mass="9321">MENQTRDWSDFTVHDFIITFEFENSSSKQIMLSRESYQQLENEITETSSNWWTIKGELVNLSKVMSIKIVDLTEQRGLS</sequence>
<proteinExistence type="predicted"/>
<dbReference type="Proteomes" id="UP001225034">
    <property type="component" value="Unassembled WGS sequence"/>
</dbReference>
<gene>
    <name evidence="1" type="ORF">J2S05_002734</name>
</gene>
<accession>A0ABT9YJ83</accession>
<evidence type="ECO:0000313" key="1">
    <source>
        <dbReference type="EMBL" id="MDQ0207925.1"/>
    </source>
</evidence>
<comment type="caution">
    <text evidence="1">The sequence shown here is derived from an EMBL/GenBank/DDBJ whole genome shotgun (WGS) entry which is preliminary data.</text>
</comment>
<evidence type="ECO:0000313" key="2">
    <source>
        <dbReference type="Proteomes" id="UP001225034"/>
    </source>
</evidence>
<organism evidence="1 2">
    <name type="scientific">Alkalicoccobacillus murimartini</name>
    <dbReference type="NCBI Taxonomy" id="171685"/>
    <lineage>
        <taxon>Bacteria</taxon>
        <taxon>Bacillati</taxon>
        <taxon>Bacillota</taxon>
        <taxon>Bacilli</taxon>
        <taxon>Bacillales</taxon>
        <taxon>Bacillaceae</taxon>
        <taxon>Alkalicoccobacillus</taxon>
    </lineage>
</organism>
<protein>
    <submittedName>
        <fullName evidence="1">Uncharacterized protein</fullName>
    </submittedName>
</protein>